<evidence type="ECO:0000256" key="8">
    <source>
        <dbReference type="ARBA" id="ARBA00022643"/>
    </source>
</evidence>
<keyword evidence="9" id="KW-0479">Metal-binding</keyword>
<comment type="cofactor">
    <cofactor evidence="2">
        <name>[3Fe-4S] cluster</name>
        <dbReference type="ChEBI" id="CHEBI:21137"/>
    </cofactor>
</comment>
<dbReference type="GO" id="GO:0051538">
    <property type="term" value="F:3 iron, 4 sulfur cluster binding"/>
    <property type="evidence" value="ECO:0007669"/>
    <property type="project" value="UniProtKB-KW"/>
</dbReference>
<dbReference type="EC" id="1.4.1.13" evidence="5"/>
<dbReference type="OrthoDB" id="5287015at2"/>
<dbReference type="PROSITE" id="PS51278">
    <property type="entry name" value="GATASE_TYPE_2"/>
    <property type="match status" value="1"/>
</dbReference>
<dbReference type="Pfam" id="PF01645">
    <property type="entry name" value="Glu_synthase"/>
    <property type="match status" value="1"/>
</dbReference>
<comment type="pathway">
    <text evidence="17">Amino-acid biosynthesis; L-glutamate biosynthesis via GLT pathway; L-glutamate from 2-oxoglutarate and L-glutamine (NADP(+) route): step 1/1.</text>
</comment>
<evidence type="ECO:0000256" key="10">
    <source>
        <dbReference type="ARBA" id="ARBA00022827"/>
    </source>
</evidence>
<reference evidence="24" key="1">
    <citation type="submission" date="2017-04" db="EMBL/GenBank/DDBJ databases">
        <authorList>
            <person name="Varghese N."/>
            <person name="Submissions S."/>
        </authorList>
    </citation>
    <scope>NUCLEOTIDE SEQUENCE [LARGE SCALE GENOMIC DNA]</scope>
    <source>
        <strain evidence="24">RKEM611</strain>
    </source>
</reference>
<evidence type="ECO:0000256" key="16">
    <source>
        <dbReference type="ARBA" id="ARBA00023291"/>
    </source>
</evidence>
<dbReference type="Gene3D" id="3.60.20.10">
    <property type="entry name" value="Glutamine Phosphoribosylpyrophosphate, subunit 1, domain 1"/>
    <property type="match status" value="1"/>
</dbReference>
<comment type="cofactor">
    <cofactor evidence="3">
        <name>FAD</name>
        <dbReference type="ChEBI" id="CHEBI:57692"/>
    </cofactor>
</comment>
<dbReference type="GO" id="GO:0019676">
    <property type="term" value="P:ammonia assimilation cycle"/>
    <property type="evidence" value="ECO:0007669"/>
    <property type="project" value="TreeGrafter"/>
</dbReference>
<keyword evidence="11" id="KW-0315">Glutamine amidotransferase</keyword>
<sequence length="1526" mass="168361">MNKQERMHFFRDPREVQRDACGVGFVANMKGIPSHKIVKDGLTILNRLDHRGGRASDNLTGDGAGIMVGIPHSFISKLALEQSWSALEPGKYAVGVLFSPKDQELDEWTTNLVESVVREEGQELVGWRDVPVNSAVLGPIAKESEPRIRHFFIRKGVCEAKSFPWKLYVMRKVIEERARSKLGITQKDVYICSLSTSTMIYKGLLLSHLISEYYLDLKNEDFKTPFSLVHQRFSTNTMPSWPLAQPFRFIGHNGEINTLRGNINWMRARQSQLKCEIKGADLEKIGSVCTPGASDSAILDNTIEFLLHSGRSMEKVLSMVVPEPWENRMDMPQELKDYYEYQSCLMEPWDGPAFIGFADGHRVGAVLDRNGLRPGRYWITRDDHVIMGSEAGLLDVAPEEIVSKGRLSPGKMFMVDMENGEVKSNEALKSSLASDNPYGHWLSNHRVKLSELPIPVEEPELLPNDEEMHRKQHLFSYTREDLRVILAPMAMEGKEPTGSMGNDAPLAILSRKRPLLFNYFKQLFAQVTNPAIDAIREELVTSLATSLGPEGNLLDESHLQCKMIRMKQPILSNLDLKRIKVLRAGPLKTTTLSICYDPLQANLRQALQVLRREVERAIEEGHTIVILSDREATLTQVAIPSLLAVSAVHHELINQGLRTRCSLILESAEPREVHHFCTLLGYGVAAINPYLALDIIRKRNPIDGYGADLNVATLQSNYIRAIGKGILKVMSKIGISTLQSYRGAQIFEAVGLSQQLVDDYFTWTPTRIEGLVLEDIERDLLSRYREVRALAGKKPHLDVGGDYHWRRNGEKHLHSPDMIASLQHATQINGREEFAKFCETVDDQSKVQLTLRGLMRYKPASKPIALEEVESVPDILRRFSTGAMSFGSISKEAHETIAVAMNRMGGRSNSGEGGEDAERFTPDPNGDLRRSAIKQVASGRFGVTSHYLVNADELQIKIAQGAKPGEGGQLPGHKVDQSIAKVRHSTPGVTLISPPPHHDIYSIEDLAQLIHDLKNANDQARVSVKLVSAVGVGTIAAGVAKAKSDVILISGYEGGTGASPITSIKHTGLPWELGLADTHRTLLENGLRDRIVLQTDGQLRTPRDLAIATMLGAEEWSIGSGALVALGCIMMRKCHLNTCPVGIATQDPELRKKFHGKPEHLINYFVLLAEGLREIMASLGIRKVTDLVGRSDLLSLNDEIEHPLLSRISLDQILGAPEKPVGKPYQATLQDHELEQSLDRKILLPALKRAIESKEPAKLHVPIRNTNRTVGTIVSSEISRRHGAKGLPRHLIRLHFKGSAGQSFMAFGAKGVFAKVEGEVNDYCGKGLSGADIVVVPPSQSSPEIESQIICGNTTLYGATSGRMNVLGRAGERFAVRNSGAIAVVEGAGDHCCEYMTGGRVVVLGSTGRNFGAGMSGGIAYVYDQTGEFSARVNPEMVSLEQVSSKEDRTELYHLIKSHLDATGSRKARRILDDWDNELSKFVRVIPGATGGKTSFLPETVELDISASGYDDHLGTNKLEQGGFHG</sequence>
<keyword evidence="14" id="KW-0411">Iron-sulfur</keyword>
<gene>
    <name evidence="23" type="ORF">SAMN06296036_11054</name>
</gene>
<comment type="similarity">
    <text evidence="4">Belongs to the glutamate synthase family.</text>
</comment>
<evidence type="ECO:0000256" key="3">
    <source>
        <dbReference type="ARBA" id="ARBA00001974"/>
    </source>
</evidence>
<dbReference type="InterPro" id="IPR029055">
    <property type="entry name" value="Ntn_hydrolases_N"/>
</dbReference>
<keyword evidence="8" id="KW-0288">FMN</keyword>
<dbReference type="InterPro" id="IPR002932">
    <property type="entry name" value="Glu_synthdom"/>
</dbReference>
<dbReference type="SUPFAM" id="SSF69336">
    <property type="entry name" value="Alpha subunit of glutamate synthase, C-terminal domain"/>
    <property type="match status" value="1"/>
</dbReference>
<dbReference type="InterPro" id="IPR017932">
    <property type="entry name" value="GATase_2_dom"/>
</dbReference>
<evidence type="ECO:0000256" key="9">
    <source>
        <dbReference type="ARBA" id="ARBA00022723"/>
    </source>
</evidence>
<evidence type="ECO:0000256" key="11">
    <source>
        <dbReference type="ARBA" id="ARBA00022962"/>
    </source>
</evidence>
<keyword evidence="12" id="KW-0560">Oxidoreductase</keyword>
<organism evidence="23 24">
    <name type="scientific">Pseudobacteriovorax antillogorgiicola</name>
    <dbReference type="NCBI Taxonomy" id="1513793"/>
    <lineage>
        <taxon>Bacteria</taxon>
        <taxon>Pseudomonadati</taxon>
        <taxon>Bdellovibrionota</taxon>
        <taxon>Oligoflexia</taxon>
        <taxon>Oligoflexales</taxon>
        <taxon>Pseudobacteriovoracaceae</taxon>
        <taxon>Pseudobacteriovorax</taxon>
    </lineage>
</organism>
<dbReference type="CDD" id="cd00982">
    <property type="entry name" value="gltB_C"/>
    <property type="match status" value="1"/>
</dbReference>
<dbReference type="Gene3D" id="2.160.20.60">
    <property type="entry name" value="Glutamate synthase, alpha subunit, C-terminal domain"/>
    <property type="match status" value="1"/>
</dbReference>
<dbReference type="PANTHER" id="PTHR11938:SF133">
    <property type="entry name" value="GLUTAMATE SYNTHASE (NADH)"/>
    <property type="match status" value="1"/>
</dbReference>
<comment type="cofactor">
    <cofactor evidence="1">
        <name>FMN</name>
        <dbReference type="ChEBI" id="CHEBI:58210"/>
    </cofactor>
</comment>
<evidence type="ECO:0000256" key="15">
    <source>
        <dbReference type="ARBA" id="ARBA00023164"/>
    </source>
</evidence>
<dbReference type="GO" id="GO:0004355">
    <property type="term" value="F:glutamate synthase (NADPH) activity"/>
    <property type="evidence" value="ECO:0007669"/>
    <property type="project" value="UniProtKB-EC"/>
</dbReference>
<evidence type="ECO:0000256" key="21">
    <source>
        <dbReference type="SAM" id="MobiDB-lite"/>
    </source>
</evidence>
<dbReference type="InterPro" id="IPR050711">
    <property type="entry name" value="ET-N_metabolism_enzyme"/>
</dbReference>
<accession>A0A1Y6C270</accession>
<evidence type="ECO:0000256" key="12">
    <source>
        <dbReference type="ARBA" id="ARBA00023002"/>
    </source>
</evidence>
<comment type="catalytic activity">
    <reaction evidence="18">
        <text>2 L-glutamate + NADP(+) = L-glutamine + 2-oxoglutarate + NADPH + H(+)</text>
        <dbReference type="Rhea" id="RHEA:15501"/>
        <dbReference type="ChEBI" id="CHEBI:15378"/>
        <dbReference type="ChEBI" id="CHEBI:16810"/>
        <dbReference type="ChEBI" id="CHEBI:29985"/>
        <dbReference type="ChEBI" id="CHEBI:57783"/>
        <dbReference type="ChEBI" id="CHEBI:58349"/>
        <dbReference type="ChEBI" id="CHEBI:58359"/>
        <dbReference type="EC" id="1.4.1.13"/>
    </reaction>
</comment>
<evidence type="ECO:0000256" key="5">
    <source>
        <dbReference type="ARBA" id="ARBA00012079"/>
    </source>
</evidence>
<keyword evidence="10" id="KW-0274">FAD</keyword>
<evidence type="ECO:0000256" key="2">
    <source>
        <dbReference type="ARBA" id="ARBA00001927"/>
    </source>
</evidence>
<dbReference type="NCBIfam" id="NF008730">
    <property type="entry name" value="PRK11750.1"/>
    <property type="match status" value="1"/>
</dbReference>
<dbReference type="Pfam" id="PF00310">
    <property type="entry name" value="GATase_2"/>
    <property type="match status" value="1"/>
</dbReference>
<keyword evidence="24" id="KW-1185">Reference proteome</keyword>
<dbReference type="SUPFAM" id="SSF51395">
    <property type="entry name" value="FMN-linked oxidoreductases"/>
    <property type="match status" value="1"/>
</dbReference>
<evidence type="ECO:0000256" key="6">
    <source>
        <dbReference type="ARBA" id="ARBA00022605"/>
    </source>
</evidence>
<keyword evidence="13" id="KW-0408">Iron</keyword>
<dbReference type="STRING" id="1513793.SAMN06296036_11054"/>
<evidence type="ECO:0000256" key="1">
    <source>
        <dbReference type="ARBA" id="ARBA00001917"/>
    </source>
</evidence>
<feature type="compositionally biased region" description="Basic and acidic residues" evidence="21">
    <location>
        <begin position="916"/>
        <end position="928"/>
    </location>
</feature>
<evidence type="ECO:0000313" key="24">
    <source>
        <dbReference type="Proteomes" id="UP000192907"/>
    </source>
</evidence>
<evidence type="ECO:0000256" key="14">
    <source>
        <dbReference type="ARBA" id="ARBA00023014"/>
    </source>
</evidence>
<evidence type="ECO:0000256" key="18">
    <source>
        <dbReference type="ARBA" id="ARBA00048151"/>
    </source>
</evidence>
<feature type="region of interest" description="Disordered" evidence="21">
    <location>
        <begin position="907"/>
        <end position="928"/>
    </location>
</feature>
<dbReference type="SUPFAM" id="SSF56235">
    <property type="entry name" value="N-terminal nucleophile aminohydrolases (Ntn hydrolases)"/>
    <property type="match status" value="1"/>
</dbReference>
<dbReference type="InterPro" id="IPR002489">
    <property type="entry name" value="Glu_synth_asu_C"/>
</dbReference>
<keyword evidence="6" id="KW-0028">Amino-acid biosynthesis</keyword>
<dbReference type="CDD" id="cd00713">
    <property type="entry name" value="GltS"/>
    <property type="match status" value="1"/>
</dbReference>
<evidence type="ECO:0000313" key="23">
    <source>
        <dbReference type="EMBL" id="SMF32765.1"/>
    </source>
</evidence>
<dbReference type="GO" id="GO:0006537">
    <property type="term" value="P:glutamate biosynthetic process"/>
    <property type="evidence" value="ECO:0007669"/>
    <property type="project" value="UniProtKB-KW"/>
</dbReference>
<dbReference type="PANTHER" id="PTHR11938">
    <property type="entry name" value="FAD NADPH DEHYDROGENASE/OXIDOREDUCTASE"/>
    <property type="match status" value="1"/>
</dbReference>
<dbReference type="Proteomes" id="UP000192907">
    <property type="component" value="Unassembled WGS sequence"/>
</dbReference>
<keyword evidence="16" id="KW-0003">3Fe-4S</keyword>
<evidence type="ECO:0000256" key="4">
    <source>
        <dbReference type="ARBA" id="ARBA00009716"/>
    </source>
</evidence>
<dbReference type="Pfam" id="PF01493">
    <property type="entry name" value="GXGXG"/>
    <property type="match status" value="1"/>
</dbReference>
<dbReference type="GO" id="GO:0046872">
    <property type="term" value="F:metal ion binding"/>
    <property type="evidence" value="ECO:0007669"/>
    <property type="project" value="UniProtKB-KW"/>
</dbReference>
<dbReference type="EMBL" id="FWZT01000010">
    <property type="protein sequence ID" value="SMF32765.1"/>
    <property type="molecule type" value="Genomic_DNA"/>
</dbReference>
<dbReference type="InterPro" id="IPR036485">
    <property type="entry name" value="Glu_synth_asu_C_sf"/>
</dbReference>
<keyword evidence="7" id="KW-0285">Flavoprotein</keyword>
<dbReference type="CDD" id="cd02808">
    <property type="entry name" value="GltS_FMN"/>
    <property type="match status" value="1"/>
</dbReference>
<dbReference type="RefSeq" id="WP_132320740.1">
    <property type="nucleotide sequence ID" value="NZ_FWZT01000010.1"/>
</dbReference>
<dbReference type="Gene3D" id="3.20.20.70">
    <property type="entry name" value="Aldolase class I"/>
    <property type="match status" value="2"/>
</dbReference>
<evidence type="ECO:0000256" key="13">
    <source>
        <dbReference type="ARBA" id="ARBA00023004"/>
    </source>
</evidence>
<name>A0A1Y6C270_9BACT</name>
<dbReference type="FunFam" id="3.60.20.10:FF:000001">
    <property type="entry name" value="Glutamate synthase, large subunit"/>
    <property type="match status" value="1"/>
</dbReference>
<dbReference type="Pfam" id="PF04898">
    <property type="entry name" value="Glu_syn_central"/>
    <property type="match status" value="1"/>
</dbReference>
<evidence type="ECO:0000256" key="20">
    <source>
        <dbReference type="ARBA" id="ARBA00079921"/>
    </source>
</evidence>
<keyword evidence="15" id="KW-0314">Glutamate biosynthesis</keyword>
<proteinExistence type="inferred from homology"/>
<evidence type="ECO:0000256" key="19">
    <source>
        <dbReference type="ARBA" id="ARBA00072108"/>
    </source>
</evidence>
<dbReference type="FunFam" id="3.20.20.70:FF:000031">
    <property type="entry name" value="Glutamate synthase 1 [NADH]"/>
    <property type="match status" value="1"/>
</dbReference>
<dbReference type="InterPro" id="IPR006982">
    <property type="entry name" value="Glu_synth_centr_N"/>
</dbReference>
<dbReference type="FunFam" id="2.160.20.60:FF:000001">
    <property type="entry name" value="Glutamate synthase, large subunit"/>
    <property type="match status" value="1"/>
</dbReference>
<evidence type="ECO:0000256" key="7">
    <source>
        <dbReference type="ARBA" id="ARBA00022630"/>
    </source>
</evidence>
<evidence type="ECO:0000256" key="17">
    <source>
        <dbReference type="ARBA" id="ARBA00037898"/>
    </source>
</evidence>
<protein>
    <recommendedName>
        <fullName evidence="19">Glutamate synthase [NADPH] large chain</fullName>
        <ecNumber evidence="5">1.4.1.13</ecNumber>
    </recommendedName>
    <alternativeName>
        <fullName evidence="20">Glutamate synthase subunit alpha</fullName>
    </alternativeName>
</protein>
<feature type="domain" description="Glutamine amidotransferase type-2" evidence="22">
    <location>
        <begin position="21"/>
        <end position="418"/>
    </location>
</feature>
<dbReference type="InterPro" id="IPR013785">
    <property type="entry name" value="Aldolase_TIM"/>
</dbReference>
<evidence type="ECO:0000259" key="22">
    <source>
        <dbReference type="PROSITE" id="PS51278"/>
    </source>
</evidence>